<dbReference type="PROSITE" id="PS50041">
    <property type="entry name" value="C_TYPE_LECTIN_2"/>
    <property type="match status" value="1"/>
</dbReference>
<accession>A0A8J1TAZ7</accession>
<dbReference type="PANTHER" id="PTHR22803">
    <property type="entry name" value="MANNOSE, PHOSPHOLIPASE, LECTIN RECEPTOR RELATED"/>
    <property type="match status" value="1"/>
</dbReference>
<dbReference type="InterPro" id="IPR016186">
    <property type="entry name" value="C-type_lectin-like/link_sf"/>
</dbReference>
<dbReference type="InterPro" id="IPR018378">
    <property type="entry name" value="C-type_lectin_CS"/>
</dbReference>
<dbReference type="InterPro" id="IPR016187">
    <property type="entry name" value="CTDL_fold"/>
</dbReference>
<dbReference type="InterPro" id="IPR001304">
    <property type="entry name" value="C-type_lectin-like"/>
</dbReference>
<sequence length="244" mass="26964">MGKITQSLVKIIFTTICISITECSSSTYIGKLFNIAKNEEFIPDNIIPEVGHLRNIVTSSVMDCNEECVKHSKCTQTNVEQLTATTWNCDLFGLGRGAKISSPGHLHYFVPMSECPGVFLTTIHSGSSYCISHETLTWTDAEMKCLEYGATLATIEDSSEQADLVAYLLNNAQPSMSYNIGLSDRAEPEVWVWSGTGTTATYFSWGGADPQVANNERCVTMCSHRSYKWCDVQCSSLLGYICER</sequence>
<gene>
    <name evidence="1" type="ORF">OFUS_LOCUS23947</name>
</gene>
<dbReference type="Proteomes" id="UP000749559">
    <property type="component" value="Unassembled WGS sequence"/>
</dbReference>
<dbReference type="SUPFAM" id="SSF56436">
    <property type="entry name" value="C-type lectin-like"/>
    <property type="match status" value="1"/>
</dbReference>
<dbReference type="PROSITE" id="PS00615">
    <property type="entry name" value="C_TYPE_LECTIN_1"/>
    <property type="match status" value="1"/>
</dbReference>
<evidence type="ECO:0000313" key="1">
    <source>
        <dbReference type="EMBL" id="CAH1800000.1"/>
    </source>
</evidence>
<proteinExistence type="predicted"/>
<evidence type="ECO:0000313" key="2">
    <source>
        <dbReference type="Proteomes" id="UP000749559"/>
    </source>
</evidence>
<dbReference type="InterPro" id="IPR050111">
    <property type="entry name" value="C-type_lectin/snaclec_domain"/>
</dbReference>
<dbReference type="Pfam" id="PF00059">
    <property type="entry name" value="Lectin_C"/>
    <property type="match status" value="1"/>
</dbReference>
<dbReference type="AlphaFoldDB" id="A0A8J1TAZ7"/>
<comment type="caution">
    <text evidence="1">The sequence shown here is derived from an EMBL/GenBank/DDBJ whole genome shotgun (WGS) entry which is preliminary data.</text>
</comment>
<name>A0A8J1TAZ7_OWEFU</name>
<protein>
    <submittedName>
        <fullName evidence="1">Uncharacterized protein</fullName>
    </submittedName>
</protein>
<keyword evidence="2" id="KW-1185">Reference proteome</keyword>
<dbReference type="SMART" id="SM00034">
    <property type="entry name" value="CLECT"/>
    <property type="match status" value="1"/>
</dbReference>
<dbReference type="Gene3D" id="3.10.100.10">
    <property type="entry name" value="Mannose-Binding Protein A, subunit A"/>
    <property type="match status" value="1"/>
</dbReference>
<dbReference type="CDD" id="cd00037">
    <property type="entry name" value="CLECT"/>
    <property type="match status" value="1"/>
</dbReference>
<dbReference type="OrthoDB" id="6133475at2759"/>
<reference evidence="1" key="1">
    <citation type="submission" date="2022-03" db="EMBL/GenBank/DDBJ databases">
        <authorList>
            <person name="Martin C."/>
        </authorList>
    </citation>
    <scope>NUCLEOTIDE SEQUENCE</scope>
</reference>
<organism evidence="1 2">
    <name type="scientific">Owenia fusiformis</name>
    <name type="common">Polychaete worm</name>
    <dbReference type="NCBI Taxonomy" id="6347"/>
    <lineage>
        <taxon>Eukaryota</taxon>
        <taxon>Metazoa</taxon>
        <taxon>Spiralia</taxon>
        <taxon>Lophotrochozoa</taxon>
        <taxon>Annelida</taxon>
        <taxon>Polychaeta</taxon>
        <taxon>Sedentaria</taxon>
        <taxon>Canalipalpata</taxon>
        <taxon>Sabellida</taxon>
        <taxon>Oweniida</taxon>
        <taxon>Oweniidae</taxon>
        <taxon>Owenia</taxon>
    </lineage>
</organism>
<dbReference type="EMBL" id="CAIIXF020000011">
    <property type="protein sequence ID" value="CAH1800000.1"/>
    <property type="molecule type" value="Genomic_DNA"/>
</dbReference>